<dbReference type="PANTHER" id="PTHR42967:SF1">
    <property type="entry name" value="MBL FOLD METALLO-HYDROLASE"/>
    <property type="match status" value="1"/>
</dbReference>
<dbReference type="EMBL" id="MGAG01000003">
    <property type="protein sequence ID" value="OGK42227.1"/>
    <property type="molecule type" value="Genomic_DNA"/>
</dbReference>
<sequence>MDIKYFGHSSFLIRTKNAKLITDPFNSKMVGLKFPKTEADIVTISHQHEDHNNSSAVEESPLLINMPGEFEKKGLRVFGFQTYHDKKNGAERGENIVYKYEGDGVSVLHCGDLGLVWDDAFIDQLGEIDVLMVPVGGFYTIDPTEAVELVKKIEPSIVIPMHYNHAKLNQQVFGKLSTVNDFLKKIGAENVVPVPKLIIKKEELLEEMKVVVMEVSN</sequence>
<dbReference type="Proteomes" id="UP000177698">
    <property type="component" value="Unassembled WGS sequence"/>
</dbReference>
<comment type="caution">
    <text evidence="1">The sequence shown here is derived from an EMBL/GenBank/DDBJ whole genome shotgun (WGS) entry which is preliminary data.</text>
</comment>
<gene>
    <name evidence="1" type="ORF">A2954_04420</name>
</gene>
<protein>
    <recommendedName>
        <fullName evidence="3">Lactamase</fullName>
    </recommendedName>
</protein>
<organism evidence="1 2">
    <name type="scientific">Candidatus Roizmanbacteria bacterium RIFCSPLOWO2_01_FULL_37_12</name>
    <dbReference type="NCBI Taxonomy" id="1802056"/>
    <lineage>
        <taxon>Bacteria</taxon>
        <taxon>Candidatus Roizmaniibacteriota</taxon>
    </lineage>
</organism>
<evidence type="ECO:0000313" key="1">
    <source>
        <dbReference type="EMBL" id="OGK42227.1"/>
    </source>
</evidence>
<dbReference type="PANTHER" id="PTHR42967">
    <property type="entry name" value="METAL DEPENDENT HYDROLASE"/>
    <property type="match status" value="1"/>
</dbReference>
<dbReference type="InterPro" id="IPR036866">
    <property type="entry name" value="RibonucZ/Hydroxyglut_hydro"/>
</dbReference>
<dbReference type="AlphaFoldDB" id="A0A1F7IFV4"/>
<dbReference type="STRING" id="1802056.A2954_04420"/>
<dbReference type="Pfam" id="PF13483">
    <property type="entry name" value="Lactamase_B_3"/>
    <property type="match status" value="1"/>
</dbReference>
<accession>A0A1F7IFV4</accession>
<proteinExistence type="predicted"/>
<dbReference type="SUPFAM" id="SSF56281">
    <property type="entry name" value="Metallo-hydrolase/oxidoreductase"/>
    <property type="match status" value="1"/>
</dbReference>
<dbReference type="Gene3D" id="3.60.15.10">
    <property type="entry name" value="Ribonuclease Z/Hydroxyacylglutathione hydrolase-like"/>
    <property type="match status" value="1"/>
</dbReference>
<reference evidence="1 2" key="1">
    <citation type="journal article" date="2016" name="Nat. Commun.">
        <title>Thousands of microbial genomes shed light on interconnected biogeochemical processes in an aquifer system.</title>
        <authorList>
            <person name="Anantharaman K."/>
            <person name="Brown C.T."/>
            <person name="Hug L.A."/>
            <person name="Sharon I."/>
            <person name="Castelle C.J."/>
            <person name="Probst A.J."/>
            <person name="Thomas B.C."/>
            <person name="Singh A."/>
            <person name="Wilkins M.J."/>
            <person name="Karaoz U."/>
            <person name="Brodie E.L."/>
            <person name="Williams K.H."/>
            <person name="Hubbard S.S."/>
            <person name="Banfield J.F."/>
        </authorList>
    </citation>
    <scope>NUCLEOTIDE SEQUENCE [LARGE SCALE GENOMIC DNA]</scope>
</reference>
<evidence type="ECO:0008006" key="3">
    <source>
        <dbReference type="Google" id="ProtNLM"/>
    </source>
</evidence>
<evidence type="ECO:0000313" key="2">
    <source>
        <dbReference type="Proteomes" id="UP000177698"/>
    </source>
</evidence>
<name>A0A1F7IFV4_9BACT</name>